<dbReference type="PANTHER" id="PTHR46401">
    <property type="entry name" value="GLYCOSYLTRANSFERASE WBBK-RELATED"/>
    <property type="match status" value="1"/>
</dbReference>
<sequence>MKVGFFFNDPSPHSGGVFTYQQDIFRSFLELAAESHHQFHVICEHDKQEAFSALPGRPSNVHISAMTAPEPPLPTRRRVVRFLRRVLGIRSKPLPNEKGPQISRAAAVLVDKEIEFTWSIGHYEHDAFDVPYITTVFDLQHRLQPFFPEVSQGGLWDIREEFFSRYVRRAAYVITGTEEGRREIENFYRVPAKRIRVLPLPTPSFCFNPPETDNASRLRALGITGRYLYYPAQFWAHKNHANLLHALRLINEGESEPFQLALVGSDHGNLDHLRSLARSLGIEQQVLFLGFVAQEDLTALYQGAFALTYPSLFGPDNLPPLEAFALGCPVIISNYDGAREQLEDAALYVDTLAPESIAAAVRQLLQNPDLRREMIEKGHIRARKWTASDYVRQIFSILDEFEMVRRCWR</sequence>
<reference evidence="2 3" key="1">
    <citation type="submission" date="2020-04" db="EMBL/GenBank/DDBJ databases">
        <title>Global-level population genomics: horizontal gene transfer, symbiosis and evolution in Rhizobia.</title>
        <authorList>
            <person name="Gai Y."/>
        </authorList>
    </citation>
    <scope>NUCLEOTIDE SEQUENCE [LARGE SCALE GENOMIC DNA]</scope>
    <source>
        <strain evidence="2 3">BLR33</strain>
    </source>
</reference>
<feature type="domain" description="Glycosyl transferase family 1" evidence="1">
    <location>
        <begin position="226"/>
        <end position="378"/>
    </location>
</feature>
<gene>
    <name evidence="2" type="ORF">HJB60_23530</name>
</gene>
<evidence type="ECO:0000313" key="3">
    <source>
        <dbReference type="Proteomes" id="UP000770629"/>
    </source>
</evidence>
<comment type="caution">
    <text evidence="2">The sequence shown here is derived from an EMBL/GenBank/DDBJ whole genome shotgun (WGS) entry which is preliminary data.</text>
</comment>
<evidence type="ECO:0000313" key="2">
    <source>
        <dbReference type="EMBL" id="MBX5092123.1"/>
    </source>
</evidence>
<dbReference type="Pfam" id="PF00534">
    <property type="entry name" value="Glycos_transf_1"/>
    <property type="match status" value="1"/>
</dbReference>
<dbReference type="CDD" id="cd03809">
    <property type="entry name" value="GT4_MtfB-like"/>
    <property type="match status" value="1"/>
</dbReference>
<dbReference type="SUPFAM" id="SSF53756">
    <property type="entry name" value="UDP-Glycosyltransferase/glycogen phosphorylase"/>
    <property type="match status" value="1"/>
</dbReference>
<keyword evidence="3" id="KW-1185">Reference proteome</keyword>
<evidence type="ECO:0000259" key="1">
    <source>
        <dbReference type="Pfam" id="PF00534"/>
    </source>
</evidence>
<dbReference type="RefSeq" id="WP_221120957.1">
    <property type="nucleotide sequence ID" value="NZ_JABDXT010000002.1"/>
</dbReference>
<dbReference type="EMBL" id="JABDYF010000011">
    <property type="protein sequence ID" value="MBX5092123.1"/>
    <property type="molecule type" value="Genomic_DNA"/>
</dbReference>
<organism evidence="2 3">
    <name type="scientific">Rhizobium lentis</name>
    <dbReference type="NCBI Taxonomy" id="1138194"/>
    <lineage>
        <taxon>Bacteria</taxon>
        <taxon>Pseudomonadati</taxon>
        <taxon>Pseudomonadota</taxon>
        <taxon>Alphaproteobacteria</taxon>
        <taxon>Hyphomicrobiales</taxon>
        <taxon>Rhizobiaceae</taxon>
        <taxon>Rhizobium/Agrobacterium group</taxon>
        <taxon>Rhizobium</taxon>
    </lineage>
</organism>
<dbReference type="Gene3D" id="3.40.50.2000">
    <property type="entry name" value="Glycogen Phosphorylase B"/>
    <property type="match status" value="2"/>
</dbReference>
<dbReference type="PANTHER" id="PTHR46401:SF8">
    <property type="entry name" value="BLL6006 PROTEIN"/>
    <property type="match status" value="1"/>
</dbReference>
<proteinExistence type="predicted"/>
<dbReference type="InterPro" id="IPR001296">
    <property type="entry name" value="Glyco_trans_1"/>
</dbReference>
<accession>A0ABS7IJS3</accession>
<name>A0ABS7IJS3_9HYPH</name>
<dbReference type="Proteomes" id="UP000770629">
    <property type="component" value="Unassembled WGS sequence"/>
</dbReference>
<protein>
    <submittedName>
        <fullName evidence="2">Glycosyltransferase family 4 protein</fullName>
    </submittedName>
</protein>